<dbReference type="GO" id="GO:0016504">
    <property type="term" value="F:peptidase activator activity"/>
    <property type="evidence" value="ECO:0007669"/>
    <property type="project" value="InterPro"/>
</dbReference>
<dbReference type="GO" id="GO:0070628">
    <property type="term" value="F:proteasome binding"/>
    <property type="evidence" value="ECO:0007669"/>
    <property type="project" value="InterPro"/>
</dbReference>
<dbReference type="InterPro" id="IPR011989">
    <property type="entry name" value="ARM-like"/>
</dbReference>
<keyword evidence="6" id="KW-0227">DNA damage</keyword>
<accession>A0A819DQI9</accession>
<dbReference type="PANTHER" id="PTHR32170">
    <property type="entry name" value="PROTEASOME ACTIVATOR COMPLEX SUBUNIT 4"/>
    <property type="match status" value="1"/>
</dbReference>
<dbReference type="Pfam" id="PF16507">
    <property type="entry name" value="HEAT_PSME4_mid"/>
    <property type="match status" value="1"/>
</dbReference>
<evidence type="ECO:0000256" key="4">
    <source>
        <dbReference type="ARBA" id="ARBA00022490"/>
    </source>
</evidence>
<keyword evidence="5" id="KW-0677">Repeat</keyword>
<dbReference type="GO" id="GO:0016607">
    <property type="term" value="C:nuclear speck"/>
    <property type="evidence" value="ECO:0007669"/>
    <property type="project" value="UniProtKB-SubCell"/>
</dbReference>
<evidence type="ECO:0000256" key="5">
    <source>
        <dbReference type="ARBA" id="ARBA00022737"/>
    </source>
</evidence>
<dbReference type="Proteomes" id="UP000663874">
    <property type="component" value="Unassembled WGS sequence"/>
</dbReference>
<evidence type="ECO:0000313" key="12">
    <source>
        <dbReference type="EMBL" id="CAF3833665.1"/>
    </source>
</evidence>
<dbReference type="PANTHER" id="PTHR32170:SF3">
    <property type="entry name" value="PROTEASOME ACTIVATOR COMPLEX SUBUNIT 4"/>
    <property type="match status" value="1"/>
</dbReference>
<dbReference type="GO" id="GO:0010499">
    <property type="term" value="P:proteasomal ubiquitin-independent protein catabolic process"/>
    <property type="evidence" value="ECO:0007669"/>
    <property type="project" value="TreeGrafter"/>
</dbReference>
<organism evidence="12 13">
    <name type="scientific">Rotaria sordida</name>
    <dbReference type="NCBI Taxonomy" id="392033"/>
    <lineage>
        <taxon>Eukaryota</taxon>
        <taxon>Metazoa</taxon>
        <taxon>Spiralia</taxon>
        <taxon>Gnathifera</taxon>
        <taxon>Rotifera</taxon>
        <taxon>Eurotatoria</taxon>
        <taxon>Bdelloidea</taxon>
        <taxon>Philodinida</taxon>
        <taxon>Philodinidae</taxon>
        <taxon>Rotaria</taxon>
    </lineage>
</organism>
<name>A0A819DQI9_9BILA</name>
<reference evidence="12" key="1">
    <citation type="submission" date="2021-02" db="EMBL/GenBank/DDBJ databases">
        <authorList>
            <person name="Nowell W R."/>
        </authorList>
    </citation>
    <scope>NUCLEOTIDE SEQUENCE</scope>
</reference>
<gene>
    <name evidence="12" type="ORF">FNK824_LOCUS16910</name>
</gene>
<evidence type="ECO:0000256" key="6">
    <source>
        <dbReference type="ARBA" id="ARBA00022763"/>
    </source>
</evidence>
<sequence length="1801" mass="212452">MHNNNKETIYEDADNNLQKPNIYNQYSPYYESIKRQRFKLFKEICENLSRLIQLEELQPGFPLWSSKLQQFISYYGFSFTKTDHLKLINFYLSILSIKNLNYVNAKICFNMLSQLTRKIRLITRNDLIIDWKIFYTWAKLVLFNHDEPYSLVSMPKDIINSFLFCVRNCRPYFSSTATQEILDEFRPYLCPFDTVCGDVMGYWNMFLPVHLPPELHDQGFKLWLSEFLDIWETVCNNPAWEQSLISLFSCVAWHNIGYIDWEPWLSPIFTRILKNLSLPVGNVKSTKETQNYSVPVVATWIVAMMGNQNSCIQYLRDLLNAIKNFYHPSNTGDFQTELISFLSMLTQAFVDRVYFERTSKPVWYFNPPKSHRLSDEDIDEFVNCLKEYAFISIFNKNHLDLAAETCQYLSQLRPQLIVPPLVELLFSSIDNMTEPYRFTSLITCLTGLTRQIVRQTSEFSQGQTFVLPLLLSVLPGIDANDLKKTAVTFQFLSAILMVITCVDCSSAVNTRNDLSEIEKKVCLSTNKFEDFISELFNRIFQMIDALSTEMPDTLIVTMDLKMEDYQIGLELTSVISCIVRQCSKKIFCMVREKITNFLATYSYSPKISQLLTGLIQAILKGNPVETLKYLLPQTYEHIEKILNQSDILILNDDKGDPELLWYLKLFSELVCAPGDTLIIYKSMILSIFHQCIHIIHKDSHQAVAQAAKNLIKSLSYVFPFDYRLTAENIEEPFTDFLPIRAWGQHVEYDKINITFHIPNEDEVDFACEFIETFMYLELRILKENRTKISNDERLRSLTILHHIAVGCLRMVPRIESEEIKNLVPTIAPYDSNVQAQYSLYAKEPKFKENLRMRLLIDIGDLIDYLIEYHSDDASSINVALKLYSLSSMYYGIFEQYINRLSNNLNVIKYLYKNKLCGTQQHLRFIVVRRIAIQIELFALNNFRTLTQIDQQVIFKLFELSIHRYSEVSLTLYVRRQAQIYLFTMFSHFPFSYQVILDRIIELFNKSDEVDHDEIKGCLYILLGNESFFLPTKHSWEILEKLWPSIACTKHARKLSTQNLINCIMEKIYKRFNNVAIIENTNDISKQAAIDLWRKLEKYEFELYNRVHEERIEANICSYNNLMEKLASSFYNHVLTYRQQIIIMTFILFLLQKQIQIPLSCIRIMVDFLTHENNDIRKLAEQCVSALCRIQKPPRIYLEKSSHDLLYYTNKICPGDRNDNLWVTYNDYQPPKTQIEWEQTCFLDKCYYGYYEWPKIIKYPMNKRERHTKETMPEHVAILYNQFMNKNFITKLIQYMVLENEESETSFNTHRFRMFKGLFRNFGLDLIDHFMEQLNILIHEKTKEKYEGCHRVAAVIVAGMIRGSKHWTLQMLDELWQKIIPFLNEVCANLSPETLSYWGACFKFAMEDLDPRRMYRLIEFIRTLINNKTTVNTFLETTRWFLILKLTIFEWRVPTLWCIINEYAKEMLDHPYKAVREYIAKVLSVSLSFNIKLPNGQSTRHPDTNRFIDAIRERLHQAIEIYEKKPLANICGEKIEIDQEARKALNFIEAVIRFHTHMFIWCLKPMKSAIVRLFPYLCELESIVPSENLTISRMHVAMTYLHTPILESLIEQLEHVCTSSKWHTRRVAMEFIQYMVFCNLFNARLYKKQLRELVFKCLFDEQFEVRSVASITLSGFYQCGYIQVNKEDFEYFSQMSKIKYFIKKDGKKIIITEKIIKRHGGILGLCAIVLSSPYDISNYVPAALILLCEHLHDSDLIQKSVKKALSEFRRTHHDSWHQHREKFTDDQLVIFDDVLISPNYYV</sequence>
<feature type="domain" description="Proteasome activator Blm10 middle HEAT repeats region" evidence="10">
    <location>
        <begin position="315"/>
        <end position="806"/>
    </location>
</feature>
<dbReference type="InterPro" id="IPR032430">
    <property type="entry name" value="Blm10_mid"/>
</dbReference>
<dbReference type="GO" id="GO:0005829">
    <property type="term" value="C:cytosol"/>
    <property type="evidence" value="ECO:0007669"/>
    <property type="project" value="TreeGrafter"/>
</dbReference>
<protein>
    <recommendedName>
        <fullName evidence="14">Proteasome activator complex subunit 4</fullName>
    </recommendedName>
</protein>
<comment type="subcellular location">
    <subcellularLocation>
        <location evidence="2">Cytoplasm</location>
    </subcellularLocation>
    <subcellularLocation>
        <location evidence="1">Nucleus speckle</location>
    </subcellularLocation>
</comment>
<dbReference type="InterPro" id="IPR055455">
    <property type="entry name" value="HEAT_PSME4"/>
</dbReference>
<evidence type="ECO:0000259" key="9">
    <source>
        <dbReference type="Pfam" id="PF11919"/>
    </source>
</evidence>
<keyword evidence="4" id="KW-0963">Cytoplasm</keyword>
<evidence type="ECO:0000256" key="2">
    <source>
        <dbReference type="ARBA" id="ARBA00004496"/>
    </source>
</evidence>
<evidence type="ECO:0000256" key="7">
    <source>
        <dbReference type="ARBA" id="ARBA00023204"/>
    </source>
</evidence>
<dbReference type="EMBL" id="CAJOBE010002620">
    <property type="protein sequence ID" value="CAF3833665.1"/>
    <property type="molecule type" value="Genomic_DNA"/>
</dbReference>
<feature type="domain" description="Proteasome activator complex subunit 4-like HEAT repeat-like" evidence="11">
    <location>
        <begin position="1160"/>
        <end position="1441"/>
    </location>
</feature>
<comment type="similarity">
    <text evidence="3">Belongs to the BLM10 family.</text>
</comment>
<dbReference type="InterPro" id="IPR021843">
    <property type="entry name" value="PSME4_C"/>
</dbReference>
<evidence type="ECO:0000256" key="1">
    <source>
        <dbReference type="ARBA" id="ARBA00004324"/>
    </source>
</evidence>
<dbReference type="Pfam" id="PF11919">
    <property type="entry name" value="PSME4_C"/>
    <property type="match status" value="1"/>
</dbReference>
<proteinExistence type="inferred from homology"/>
<evidence type="ECO:0000259" key="10">
    <source>
        <dbReference type="Pfam" id="PF16507"/>
    </source>
</evidence>
<keyword evidence="8" id="KW-0539">Nucleus</keyword>
<evidence type="ECO:0000313" key="13">
    <source>
        <dbReference type="Proteomes" id="UP000663874"/>
    </source>
</evidence>
<evidence type="ECO:0008006" key="14">
    <source>
        <dbReference type="Google" id="ProtNLM"/>
    </source>
</evidence>
<keyword evidence="7" id="KW-0234">DNA repair</keyword>
<evidence type="ECO:0000259" key="11">
    <source>
        <dbReference type="Pfam" id="PF23096"/>
    </source>
</evidence>
<dbReference type="SUPFAM" id="SSF48371">
    <property type="entry name" value="ARM repeat"/>
    <property type="match status" value="2"/>
</dbReference>
<dbReference type="InterPro" id="IPR016024">
    <property type="entry name" value="ARM-type_fold"/>
</dbReference>
<dbReference type="Pfam" id="PF23096">
    <property type="entry name" value="HEAT_PSME4"/>
    <property type="match status" value="1"/>
</dbReference>
<dbReference type="InterPro" id="IPR035309">
    <property type="entry name" value="PSME4"/>
</dbReference>
<dbReference type="GO" id="GO:0006281">
    <property type="term" value="P:DNA repair"/>
    <property type="evidence" value="ECO:0007669"/>
    <property type="project" value="UniProtKB-KW"/>
</dbReference>
<evidence type="ECO:0000256" key="3">
    <source>
        <dbReference type="ARBA" id="ARBA00005739"/>
    </source>
</evidence>
<feature type="domain" description="Proteasome activator complex subunit 4 C-terminal" evidence="9">
    <location>
        <begin position="1715"/>
        <end position="1801"/>
    </location>
</feature>
<comment type="caution">
    <text evidence="12">The sequence shown here is derived from an EMBL/GenBank/DDBJ whole genome shotgun (WGS) entry which is preliminary data.</text>
</comment>
<evidence type="ECO:0000256" key="8">
    <source>
        <dbReference type="ARBA" id="ARBA00023242"/>
    </source>
</evidence>
<dbReference type="Gene3D" id="1.25.10.10">
    <property type="entry name" value="Leucine-rich Repeat Variant"/>
    <property type="match status" value="1"/>
</dbReference>